<keyword evidence="2" id="KW-1185">Reference proteome</keyword>
<name>A0ABX9KJ19_9FUSO</name>
<accession>A0ABX9KJ19</accession>
<sequence>MNLVVSADNNREILVFPVIPRDLKPQSSSNNEEFKTINNGTLNIIGDLGLKSLSIESIFLKKKERWAKAGSVEGQKYVDFFNKWRGKGVPIRLILSTKDGREVLNMACGIENFDYCYDRVENIKYSLNLKEYRFIRGV</sequence>
<dbReference type="RefSeq" id="WP_114641764.1">
    <property type="nucleotide sequence ID" value="NZ_JAACIO010000007.1"/>
</dbReference>
<comment type="caution">
    <text evidence="1">The sequence shown here is derived from an EMBL/GenBank/DDBJ whole genome shotgun (WGS) entry which is preliminary data.</text>
</comment>
<proteinExistence type="predicted"/>
<gene>
    <name evidence="1" type="ORF">DYH56_05000</name>
</gene>
<evidence type="ECO:0000313" key="2">
    <source>
        <dbReference type="Proteomes" id="UP000263486"/>
    </source>
</evidence>
<evidence type="ECO:0000313" key="1">
    <source>
        <dbReference type="EMBL" id="REI42080.1"/>
    </source>
</evidence>
<organism evidence="1 2">
    <name type="scientific">Psychrilyobacter piezotolerans</name>
    <dbReference type="NCBI Taxonomy" id="2293438"/>
    <lineage>
        <taxon>Bacteria</taxon>
        <taxon>Fusobacteriati</taxon>
        <taxon>Fusobacteriota</taxon>
        <taxon>Fusobacteriia</taxon>
        <taxon>Fusobacteriales</taxon>
        <taxon>Fusobacteriaceae</taxon>
        <taxon>Psychrilyobacter</taxon>
    </lineage>
</organism>
<protein>
    <submittedName>
        <fullName evidence="1">Uncharacterized protein</fullName>
    </submittedName>
</protein>
<reference evidence="1 2" key="1">
    <citation type="submission" date="2018-08" db="EMBL/GenBank/DDBJ databases">
        <title>Draft genome sequence of Psychrilyobacter sp. strain SD5 isolated from Black Sea water.</title>
        <authorList>
            <person name="Yadav S."/>
            <person name="Villanueva L."/>
            <person name="Damste J.S.S."/>
        </authorList>
    </citation>
    <scope>NUCLEOTIDE SEQUENCE [LARGE SCALE GENOMIC DNA]</scope>
    <source>
        <strain evidence="1 2">SD5</strain>
    </source>
</reference>
<dbReference type="Proteomes" id="UP000263486">
    <property type="component" value="Unassembled WGS sequence"/>
</dbReference>
<dbReference type="EMBL" id="QUAJ01000006">
    <property type="protein sequence ID" value="REI42080.1"/>
    <property type="molecule type" value="Genomic_DNA"/>
</dbReference>